<feature type="compositionally biased region" description="Basic and acidic residues" evidence="2">
    <location>
        <begin position="1"/>
        <end position="10"/>
    </location>
</feature>
<keyword evidence="1" id="KW-0378">Hydrolase</keyword>
<feature type="transmembrane region" description="Helical" evidence="3">
    <location>
        <begin position="43"/>
        <end position="64"/>
    </location>
</feature>
<keyword evidence="3" id="KW-0812">Transmembrane</keyword>
<feature type="region of interest" description="Disordered" evidence="2">
    <location>
        <begin position="1"/>
        <end position="34"/>
    </location>
</feature>
<gene>
    <name evidence="4" type="ORF">GON03_07735</name>
</gene>
<dbReference type="InterPro" id="IPR005754">
    <property type="entry name" value="Sortase"/>
</dbReference>
<comment type="caution">
    <text evidence="4">The sequence shown here is derived from an EMBL/GenBank/DDBJ whole genome shotgun (WGS) entry which is preliminary data.</text>
</comment>
<evidence type="ECO:0000313" key="4">
    <source>
        <dbReference type="EMBL" id="MVQ49070.1"/>
    </source>
</evidence>
<dbReference type="SUPFAM" id="SSF63817">
    <property type="entry name" value="Sortase"/>
    <property type="match status" value="1"/>
</dbReference>
<evidence type="ECO:0000256" key="2">
    <source>
        <dbReference type="SAM" id="MobiDB-lite"/>
    </source>
</evidence>
<dbReference type="AlphaFoldDB" id="A0A6L6XPK8"/>
<dbReference type="GO" id="GO:0016787">
    <property type="term" value="F:hydrolase activity"/>
    <property type="evidence" value="ECO:0007669"/>
    <property type="project" value="UniProtKB-KW"/>
</dbReference>
<keyword evidence="3" id="KW-0472">Membrane</keyword>
<accession>A0A6L6XPK8</accession>
<dbReference type="RefSeq" id="WP_157341562.1">
    <property type="nucleotide sequence ID" value="NZ_WSEK01000004.1"/>
</dbReference>
<feature type="transmembrane region" description="Helical" evidence="3">
    <location>
        <begin position="282"/>
        <end position="299"/>
    </location>
</feature>
<dbReference type="Pfam" id="PF04203">
    <property type="entry name" value="Sortase"/>
    <property type="match status" value="1"/>
</dbReference>
<keyword evidence="5" id="KW-1185">Reference proteome</keyword>
<reference evidence="4 5" key="1">
    <citation type="submission" date="2019-12" db="EMBL/GenBank/DDBJ databases">
        <authorList>
            <person name="Huq M.A."/>
        </authorList>
    </citation>
    <scope>NUCLEOTIDE SEQUENCE [LARGE SCALE GENOMIC DNA]</scope>
    <source>
        <strain evidence="4 5">MAH-18</strain>
    </source>
</reference>
<proteinExistence type="predicted"/>
<feature type="transmembrane region" description="Helical" evidence="3">
    <location>
        <begin position="253"/>
        <end position="276"/>
    </location>
</feature>
<protein>
    <submittedName>
        <fullName evidence="4">Sortase</fullName>
    </submittedName>
</protein>
<evidence type="ECO:0000313" key="5">
    <source>
        <dbReference type="Proteomes" id="UP000473525"/>
    </source>
</evidence>
<evidence type="ECO:0000256" key="1">
    <source>
        <dbReference type="ARBA" id="ARBA00022801"/>
    </source>
</evidence>
<evidence type="ECO:0000256" key="3">
    <source>
        <dbReference type="SAM" id="Phobius"/>
    </source>
</evidence>
<name>A0A6L6XPK8_9ACTN</name>
<organism evidence="4 5">
    <name type="scientific">Nocardioides agri</name>
    <dbReference type="NCBI Taxonomy" id="2682843"/>
    <lineage>
        <taxon>Bacteria</taxon>
        <taxon>Bacillati</taxon>
        <taxon>Actinomycetota</taxon>
        <taxon>Actinomycetes</taxon>
        <taxon>Propionibacteriales</taxon>
        <taxon>Nocardioidaceae</taxon>
        <taxon>Nocardioides</taxon>
    </lineage>
</organism>
<keyword evidence="3" id="KW-1133">Transmembrane helix</keyword>
<dbReference type="EMBL" id="WSEK01000004">
    <property type="protein sequence ID" value="MVQ49070.1"/>
    <property type="molecule type" value="Genomic_DNA"/>
</dbReference>
<dbReference type="Proteomes" id="UP000473525">
    <property type="component" value="Unassembled WGS sequence"/>
</dbReference>
<dbReference type="Gene3D" id="2.40.260.10">
    <property type="entry name" value="Sortase"/>
    <property type="match status" value="1"/>
</dbReference>
<dbReference type="InterPro" id="IPR042003">
    <property type="entry name" value="Sortase_E"/>
</dbReference>
<dbReference type="InterPro" id="IPR023365">
    <property type="entry name" value="Sortase_dom-sf"/>
</dbReference>
<dbReference type="CDD" id="cd05830">
    <property type="entry name" value="Sortase_E"/>
    <property type="match status" value="1"/>
</dbReference>
<sequence>MSAVTTDERAGAAGPTVLHGGVVDASPPPGGQQRRVRVGSSHILFGTAFLVGWFVLYMVVLSGFEQSHAQSSLYHQFRTQLALATAPTGAVAPGTPVALLSVPDAGISNLVVVEGTRPEQLQDGPGHVLGGVLPGQQGSSVIAGKSVSFGAPFARVGELSAGDPVVVTTGQGRFVYDVIGVRTDGDPVPPPLEDGSSRLTLLTSLRGSGLAGLQAGSSVYVDAVLADDAVPAGQTAPVDTQARRMSGGLDPTTLALLALSLQGLVAALAGFVWAWFSWSRRAAWIAGAPCVLAALWLVSSTSTRLLPGLV</sequence>